<dbReference type="GO" id="GO:0016779">
    <property type="term" value="F:nucleotidyltransferase activity"/>
    <property type="evidence" value="ECO:0007669"/>
    <property type="project" value="UniProtKB-KW"/>
</dbReference>
<feature type="domain" description="THIF-type NAD/FAD binding fold" evidence="2">
    <location>
        <begin position="3"/>
        <end position="234"/>
    </location>
</feature>
<organism evidence="3 4">
    <name type="scientific">Candidatus Acidiferrum panamense</name>
    <dbReference type="NCBI Taxonomy" id="2741543"/>
    <lineage>
        <taxon>Bacteria</taxon>
        <taxon>Pseudomonadati</taxon>
        <taxon>Acidobacteriota</taxon>
        <taxon>Terriglobia</taxon>
        <taxon>Candidatus Acidiferrales</taxon>
        <taxon>Candidatus Acidiferrum</taxon>
    </lineage>
</organism>
<keyword evidence="3" id="KW-0548">Nucleotidyltransferase</keyword>
<dbReference type="EMBL" id="JACDQQ010000649">
    <property type="protein sequence ID" value="MBA0084648.1"/>
    <property type="molecule type" value="Genomic_DNA"/>
</dbReference>
<name>A0A7V8NNP9_9BACT</name>
<dbReference type="Pfam" id="PF00899">
    <property type="entry name" value="ThiF"/>
    <property type="match status" value="1"/>
</dbReference>
<dbReference type="AlphaFoldDB" id="A0A7V8NNP9"/>
<keyword evidence="3" id="KW-0808">Transferase</keyword>
<dbReference type="PANTHER" id="PTHR10953">
    <property type="entry name" value="UBIQUITIN-ACTIVATING ENZYME E1"/>
    <property type="match status" value="1"/>
</dbReference>
<evidence type="ECO:0000259" key="2">
    <source>
        <dbReference type="Pfam" id="PF00899"/>
    </source>
</evidence>
<dbReference type="FunFam" id="3.40.50.720:FF:000080">
    <property type="entry name" value="Thiazole biosynthesis adenylyltransferase ThiF"/>
    <property type="match status" value="1"/>
</dbReference>
<gene>
    <name evidence="3" type="ORF">HRJ53_06615</name>
</gene>
<dbReference type="CDD" id="cd00757">
    <property type="entry name" value="ThiF_MoeB_HesA_family"/>
    <property type="match status" value="1"/>
</dbReference>
<proteinExistence type="inferred from homology"/>
<dbReference type="InterPro" id="IPR045886">
    <property type="entry name" value="ThiF/MoeB/HesA"/>
</dbReference>
<dbReference type="SUPFAM" id="SSF69572">
    <property type="entry name" value="Activating enzymes of the ubiquitin-like proteins"/>
    <property type="match status" value="1"/>
</dbReference>
<protein>
    <submittedName>
        <fullName evidence="3">ThiF family adenylyltransferase</fullName>
    </submittedName>
</protein>
<dbReference type="GO" id="GO:0008641">
    <property type="term" value="F:ubiquitin-like modifier activating enzyme activity"/>
    <property type="evidence" value="ECO:0007669"/>
    <property type="project" value="InterPro"/>
</dbReference>
<dbReference type="Gene3D" id="3.40.50.720">
    <property type="entry name" value="NAD(P)-binding Rossmann-like Domain"/>
    <property type="match status" value="1"/>
</dbReference>
<keyword evidence="4" id="KW-1185">Reference proteome</keyword>
<dbReference type="GO" id="GO:0004792">
    <property type="term" value="F:thiosulfate-cyanide sulfurtransferase activity"/>
    <property type="evidence" value="ECO:0007669"/>
    <property type="project" value="TreeGrafter"/>
</dbReference>
<evidence type="ECO:0000256" key="1">
    <source>
        <dbReference type="ARBA" id="ARBA00009919"/>
    </source>
</evidence>
<dbReference type="GO" id="GO:0005829">
    <property type="term" value="C:cytosol"/>
    <property type="evidence" value="ECO:0007669"/>
    <property type="project" value="TreeGrafter"/>
</dbReference>
<comment type="caution">
    <text evidence="3">The sequence shown here is derived from an EMBL/GenBank/DDBJ whole genome shotgun (WGS) entry which is preliminary data.</text>
</comment>
<dbReference type="Proteomes" id="UP000567293">
    <property type="component" value="Unassembled WGS sequence"/>
</dbReference>
<dbReference type="InterPro" id="IPR000594">
    <property type="entry name" value="ThiF_NAD_FAD-bd"/>
</dbReference>
<dbReference type="GO" id="GO:0008146">
    <property type="term" value="F:sulfotransferase activity"/>
    <property type="evidence" value="ECO:0007669"/>
    <property type="project" value="TreeGrafter"/>
</dbReference>
<evidence type="ECO:0000313" key="4">
    <source>
        <dbReference type="Proteomes" id="UP000567293"/>
    </source>
</evidence>
<accession>A0A7V8NNP9</accession>
<comment type="similarity">
    <text evidence="1">Belongs to the HesA/MoeB/ThiF family.</text>
</comment>
<reference evidence="3" key="1">
    <citation type="submission" date="2020-06" db="EMBL/GenBank/DDBJ databases">
        <title>Legume-microbial interactions unlock mineral nutrients during tropical forest succession.</title>
        <authorList>
            <person name="Epihov D.Z."/>
        </authorList>
    </citation>
    <scope>NUCLEOTIDE SEQUENCE [LARGE SCALE GENOMIC DNA]</scope>
    <source>
        <strain evidence="3">Pan2503</strain>
    </source>
</reference>
<evidence type="ECO:0000313" key="3">
    <source>
        <dbReference type="EMBL" id="MBA0084648.1"/>
    </source>
</evidence>
<dbReference type="InterPro" id="IPR035985">
    <property type="entry name" value="Ubiquitin-activating_enz"/>
</dbReference>
<sequence>MLFAGIGPDGQRRLLSSRATIVGCGAIGAAAANLLVRAGVGSLTIIDRDFVEPSNLQRQTLFDESDARHALPKAVAAEHKLRSINSGVKVSGVVADLSPKNAAELLCGCDLILDGTDNFETRFLINDFAVASGQVWIYAAAVSSYGLTMTVRPGLTPCLACLLESGNPSGALEETCDTIGVLGPIVNLIASWQVAEALKILAGRFEALDGRLLSCDVWTGRMQSIRPARNPECRACAKHDYCYLEGEAQPHITLCGRDSVQIHERSRALDLPALASRLQPVVQDVRQNDFLIHFRVAPYEVTVFADGRAILKGTRDPAVARSLYARYLGA</sequence>
<dbReference type="PANTHER" id="PTHR10953:SF102">
    <property type="entry name" value="ADENYLYLTRANSFERASE AND SULFURTRANSFERASE MOCS3"/>
    <property type="match status" value="1"/>
</dbReference>